<dbReference type="EMBL" id="QOVK01000030">
    <property type="protein sequence ID" value="RXG12509.1"/>
    <property type="molecule type" value="Genomic_DNA"/>
</dbReference>
<protein>
    <recommendedName>
        <fullName evidence="4">DUF3784 domain-containing protein</fullName>
    </recommendedName>
</protein>
<sequence length="115" mass="13168">MNYNLLSYSIYIILMVIIIYSIGKVCYTNGKAFILNAIQDEELTIRTNKSLLAGYYLVNIGFVIYTVQGWPEIVSSLEIINKISTYVGSLLIALALLHFFNIYFITHLLKKIINH</sequence>
<feature type="transmembrane region" description="Helical" evidence="1">
    <location>
        <begin position="51"/>
        <end position="71"/>
    </location>
</feature>
<evidence type="ECO:0008006" key="4">
    <source>
        <dbReference type="Google" id="ProtNLM"/>
    </source>
</evidence>
<evidence type="ECO:0000313" key="2">
    <source>
        <dbReference type="EMBL" id="RXG12509.1"/>
    </source>
</evidence>
<feature type="transmembrane region" description="Helical" evidence="1">
    <location>
        <begin position="83"/>
        <end position="105"/>
    </location>
</feature>
<dbReference type="AlphaFoldDB" id="A0A4Q0NPX0"/>
<comment type="caution">
    <text evidence="2">The sequence shown here is derived from an EMBL/GenBank/DDBJ whole genome shotgun (WGS) entry which is preliminary data.</text>
</comment>
<reference evidence="2 3" key="1">
    <citation type="submission" date="2018-07" db="EMBL/GenBank/DDBJ databases">
        <title>Leeuwenhoekiella genomics.</title>
        <authorList>
            <person name="Tahon G."/>
            <person name="Willems A."/>
        </authorList>
    </citation>
    <scope>NUCLEOTIDE SEQUENCE [LARGE SCALE GENOMIC DNA]</scope>
    <source>
        <strain evidence="2 3">LMG 29608</strain>
    </source>
</reference>
<keyword evidence="1" id="KW-0472">Membrane</keyword>
<name>A0A4Q0NPX0_9FLAO</name>
<evidence type="ECO:0000256" key="1">
    <source>
        <dbReference type="SAM" id="Phobius"/>
    </source>
</evidence>
<keyword evidence="3" id="KW-1185">Reference proteome</keyword>
<dbReference type="Proteomes" id="UP000289859">
    <property type="component" value="Unassembled WGS sequence"/>
</dbReference>
<evidence type="ECO:0000313" key="3">
    <source>
        <dbReference type="Proteomes" id="UP000289859"/>
    </source>
</evidence>
<proteinExistence type="predicted"/>
<feature type="transmembrane region" description="Helical" evidence="1">
    <location>
        <begin position="6"/>
        <end position="30"/>
    </location>
</feature>
<organism evidence="2 3">
    <name type="scientific">Leeuwenhoekiella polynyae</name>
    <dbReference type="NCBI Taxonomy" id="1550906"/>
    <lineage>
        <taxon>Bacteria</taxon>
        <taxon>Pseudomonadati</taxon>
        <taxon>Bacteroidota</taxon>
        <taxon>Flavobacteriia</taxon>
        <taxon>Flavobacteriales</taxon>
        <taxon>Flavobacteriaceae</taxon>
        <taxon>Leeuwenhoekiella</taxon>
    </lineage>
</organism>
<keyword evidence="1" id="KW-0812">Transmembrane</keyword>
<accession>A0A4Q0NPX0</accession>
<gene>
    <name evidence="2" type="ORF">DSM02_3886</name>
</gene>
<keyword evidence="1" id="KW-1133">Transmembrane helix</keyword>